<sequence>MAISMTNTSLAPRDLDTDAQRLCQIITPVGNLGYGFIDKQVEAELERTSKLSSPTAIILDAGSTDSGPQRLALGQTAAPRSAYTRDLAKLIKYVVKYKVPLISSSNGGDGSDEHVDLMLEIIRELAELPEYREWNLKVLAIYSSVSHERVTKRFNAGGIVGCGPAVPDLTQSDIDGATRILAQIGPEPFLEAMNANPDFDIIIGGRAYDPAPYMAYCAFNALKGKSDDLHSLSKEVLGSFGHMGKIMECGGQCATPKSIGAVADIYQDTTFTVTPLDPIAKCLPLSVAAHCLYEKTRPDILHGPGGFWNFTKAVYKQLHDGRSVRVGGAVFESYRNHGEKYHIKLEGAKISGYRAIFIGSWIDPILVSQAKETCALIKEYVAYQHSHIDEYWDLGFHVYGADDDWDPSQGGRPYKGKKGVFIVGEAIAANQELATSIASVAKLGATHGPYKGQKATSGNLGFGIGGKIEMETEECVEFCVYHLMPLEEGEQGGFPASSHEAGVANTEDGKPLFHWTEATIGKGESPLEVQATNGATGAVSKLLKKSNYKLPAYEAPQIQNNPRFLGDIAPVVRSKNAGPYEITIDILFPTKAVFDIVANSGLLTPEIFGKIYDLKMEEVIYCSFFEQALAFKATFPRRRNGKLTPSGGFLETDMHGSQQYIDLLELPLHNDLIEKIDSLPREEKIQGGANATK</sequence>
<feature type="domain" description="Acyclic terpene utilisation N-terminal" evidence="1">
    <location>
        <begin position="125"/>
        <end position="407"/>
    </location>
</feature>
<protein>
    <recommendedName>
        <fullName evidence="5">Caib baif family enzyme</fullName>
    </recommendedName>
</protein>
<dbReference type="Pfam" id="PF07287">
    <property type="entry name" value="AtuA"/>
    <property type="match status" value="1"/>
</dbReference>
<dbReference type="InterPro" id="IPR025496">
    <property type="entry name" value="DUF4387"/>
</dbReference>
<dbReference type="AlphaFoldDB" id="A0A072PDS8"/>
<evidence type="ECO:0008006" key="5">
    <source>
        <dbReference type="Google" id="ProtNLM"/>
    </source>
</evidence>
<accession>A0A072PDS8</accession>
<dbReference type="VEuPathDB" id="FungiDB:A1O9_06160"/>
<dbReference type="HOGENOM" id="CLU_028036_1_0_1"/>
<name>A0A072PDS8_9EURO</name>
<dbReference type="RefSeq" id="XP_013260824.1">
    <property type="nucleotide sequence ID" value="XM_013405370.1"/>
</dbReference>
<gene>
    <name evidence="3" type="ORF">A1O9_06160</name>
</gene>
<dbReference type="STRING" id="1182545.A0A072PDS8"/>
<organism evidence="3 4">
    <name type="scientific">Exophiala aquamarina CBS 119918</name>
    <dbReference type="NCBI Taxonomy" id="1182545"/>
    <lineage>
        <taxon>Eukaryota</taxon>
        <taxon>Fungi</taxon>
        <taxon>Dikarya</taxon>
        <taxon>Ascomycota</taxon>
        <taxon>Pezizomycotina</taxon>
        <taxon>Eurotiomycetes</taxon>
        <taxon>Chaetothyriomycetidae</taxon>
        <taxon>Chaetothyriales</taxon>
        <taxon>Herpotrichiellaceae</taxon>
        <taxon>Exophiala</taxon>
    </lineage>
</organism>
<dbReference type="EMBL" id="AMGV01000004">
    <property type="protein sequence ID" value="KEF58234.1"/>
    <property type="molecule type" value="Genomic_DNA"/>
</dbReference>
<dbReference type="GeneID" id="25281077"/>
<evidence type="ECO:0000313" key="4">
    <source>
        <dbReference type="Proteomes" id="UP000027920"/>
    </source>
</evidence>
<reference evidence="3 4" key="1">
    <citation type="submission" date="2013-03" db="EMBL/GenBank/DDBJ databases">
        <title>The Genome Sequence of Exophiala aquamarina CBS 119918.</title>
        <authorList>
            <consortium name="The Broad Institute Genomics Platform"/>
            <person name="Cuomo C."/>
            <person name="de Hoog S."/>
            <person name="Gorbushina A."/>
            <person name="Walker B."/>
            <person name="Young S.K."/>
            <person name="Zeng Q."/>
            <person name="Gargeya S."/>
            <person name="Fitzgerald M."/>
            <person name="Haas B."/>
            <person name="Abouelleil A."/>
            <person name="Allen A.W."/>
            <person name="Alvarado L."/>
            <person name="Arachchi H.M."/>
            <person name="Berlin A.M."/>
            <person name="Chapman S.B."/>
            <person name="Gainer-Dewar J."/>
            <person name="Goldberg J."/>
            <person name="Griggs A."/>
            <person name="Gujja S."/>
            <person name="Hansen M."/>
            <person name="Howarth C."/>
            <person name="Imamovic A."/>
            <person name="Ireland A."/>
            <person name="Larimer J."/>
            <person name="McCowan C."/>
            <person name="Murphy C."/>
            <person name="Pearson M."/>
            <person name="Poon T.W."/>
            <person name="Priest M."/>
            <person name="Roberts A."/>
            <person name="Saif S."/>
            <person name="Shea T."/>
            <person name="Sisk P."/>
            <person name="Sykes S."/>
            <person name="Wortman J."/>
            <person name="Nusbaum C."/>
            <person name="Birren B."/>
        </authorList>
    </citation>
    <scope>NUCLEOTIDE SEQUENCE [LARGE SCALE GENOMIC DNA]</scope>
    <source>
        <strain evidence="3 4">CBS 119918</strain>
    </source>
</reference>
<keyword evidence="4" id="KW-1185">Reference proteome</keyword>
<comment type="caution">
    <text evidence="3">The sequence shown here is derived from an EMBL/GenBank/DDBJ whole genome shotgun (WGS) entry which is preliminary data.</text>
</comment>
<feature type="domain" description="DUF4387" evidence="2">
    <location>
        <begin position="565"/>
        <end position="666"/>
    </location>
</feature>
<evidence type="ECO:0000313" key="3">
    <source>
        <dbReference type="EMBL" id="KEF58234.1"/>
    </source>
</evidence>
<evidence type="ECO:0000259" key="1">
    <source>
        <dbReference type="Pfam" id="PF07287"/>
    </source>
</evidence>
<dbReference type="OrthoDB" id="5863171at2759"/>
<dbReference type="Proteomes" id="UP000027920">
    <property type="component" value="Unassembled WGS sequence"/>
</dbReference>
<dbReference type="InterPro" id="IPR010839">
    <property type="entry name" value="AtuA_N"/>
</dbReference>
<dbReference type="Pfam" id="PF14330">
    <property type="entry name" value="DUF4387"/>
    <property type="match status" value="1"/>
</dbReference>
<evidence type="ECO:0000259" key="2">
    <source>
        <dbReference type="Pfam" id="PF14330"/>
    </source>
</evidence>
<proteinExistence type="predicted"/>